<dbReference type="AlphaFoldDB" id="A0A3B0U3N0"/>
<sequence>MKKLIFSSITIFIIAFNSIGQDLSPYIKVGESNEAIEQISDNIINTLKNNSFT</sequence>
<proteinExistence type="predicted"/>
<evidence type="ECO:0000313" key="1">
    <source>
        <dbReference type="EMBL" id="VAW24938.1"/>
    </source>
</evidence>
<reference evidence="1" key="1">
    <citation type="submission" date="2018-06" db="EMBL/GenBank/DDBJ databases">
        <authorList>
            <person name="Zhirakovskaya E."/>
        </authorList>
    </citation>
    <scope>NUCLEOTIDE SEQUENCE</scope>
</reference>
<dbReference type="EMBL" id="UOER01000312">
    <property type="protein sequence ID" value="VAW24938.1"/>
    <property type="molecule type" value="Genomic_DNA"/>
</dbReference>
<gene>
    <name evidence="1" type="ORF">MNBD_BACTEROID04-1340</name>
</gene>
<name>A0A3B0U3N0_9ZZZZ</name>
<organism evidence="1">
    <name type="scientific">hydrothermal vent metagenome</name>
    <dbReference type="NCBI Taxonomy" id="652676"/>
    <lineage>
        <taxon>unclassified sequences</taxon>
        <taxon>metagenomes</taxon>
        <taxon>ecological metagenomes</taxon>
    </lineage>
</organism>
<protein>
    <submittedName>
        <fullName evidence="1">Uncharacterized protein</fullName>
    </submittedName>
</protein>
<feature type="non-terminal residue" evidence="1">
    <location>
        <position position="53"/>
    </location>
</feature>
<accession>A0A3B0U3N0</accession>